<reference evidence="1" key="2">
    <citation type="submission" date="2012-12" db="EMBL/GenBank/DDBJ databases">
        <authorList>
            <consortium name="WormBase Consortium"/>
            <person name="Ghedin E."/>
            <person name="Paulini M."/>
        </authorList>
    </citation>
    <scope>NUCLEOTIDE SEQUENCE</scope>
    <source>
        <strain evidence="1">FR3</strain>
    </source>
</reference>
<gene>
    <name evidence="1" type="primary">Bm696</name>
    <name evidence="1" type="ORF">BM_Bm696</name>
</gene>
<dbReference type="EMBL" id="LN857014">
    <property type="protein sequence ID" value="CDQ00789.1"/>
    <property type="molecule type" value="Genomic_DNA"/>
</dbReference>
<accession>A0A1I9G552</accession>
<sequence length="63" mass="7246">MSMNHGRKSNPTACKQSFKSMEDKLSEDIVKLYECNTATNSIAVEWCCMSQQMFHTINQKQGR</sequence>
<protein>
    <submittedName>
        <fullName evidence="1">Bm696</fullName>
    </submittedName>
</protein>
<name>A0A1I9G552_BRUMA</name>
<evidence type="ECO:0000313" key="1">
    <source>
        <dbReference type="EMBL" id="CDQ00789.1"/>
    </source>
</evidence>
<dbReference type="AlphaFoldDB" id="A0A1I9G552"/>
<organism evidence="1">
    <name type="scientific">Brugia malayi</name>
    <name type="common">Filarial nematode worm</name>
    <dbReference type="NCBI Taxonomy" id="6279"/>
    <lineage>
        <taxon>Eukaryota</taxon>
        <taxon>Metazoa</taxon>
        <taxon>Ecdysozoa</taxon>
        <taxon>Nematoda</taxon>
        <taxon>Chromadorea</taxon>
        <taxon>Rhabditida</taxon>
        <taxon>Spirurina</taxon>
        <taxon>Spiruromorpha</taxon>
        <taxon>Filarioidea</taxon>
        <taxon>Onchocercidae</taxon>
        <taxon>Brugia</taxon>
    </lineage>
</organism>
<reference evidence="1" key="1">
    <citation type="journal article" date="2007" name="Science">
        <title>Draft genome of the filarial nematode parasite Brugia malayi.</title>
        <authorList>
            <person name="Ghedin E."/>
            <person name="Wang S."/>
            <person name="Spiro D."/>
            <person name="Caler E."/>
            <person name="Zhao Q."/>
            <person name="Crabtree J."/>
            <person name="Allen J.E."/>
            <person name="Delcher A.L."/>
            <person name="Guiliano D.B."/>
            <person name="Miranda-Saavedra D."/>
            <person name="Angiuoli S.V."/>
            <person name="Creasy T."/>
            <person name="Amedeo P."/>
            <person name="Haas B."/>
            <person name="El-Sayed N.M."/>
            <person name="Wortman J.R."/>
            <person name="Feldblyum T."/>
            <person name="Tallon L."/>
            <person name="Schatz M."/>
            <person name="Shumway M."/>
            <person name="Koo H."/>
            <person name="Salzberg S.L."/>
            <person name="Schobel S."/>
            <person name="Pertea M."/>
            <person name="Pop M."/>
            <person name="White O."/>
            <person name="Barton G.J."/>
            <person name="Carlow C.K."/>
            <person name="Crawford M.J."/>
            <person name="Daub J."/>
            <person name="Dimmic M.W."/>
            <person name="Estes C.F."/>
            <person name="Foster J.M."/>
            <person name="Ganatra M."/>
            <person name="Gregory W.F."/>
            <person name="Johnson N.M."/>
            <person name="Jin J."/>
            <person name="Komuniecki R."/>
            <person name="Korf I."/>
            <person name="Kumar S."/>
            <person name="Laney S."/>
            <person name="Li B.W."/>
            <person name="Li W."/>
            <person name="Lindblom T.H."/>
            <person name="Lustigman S."/>
            <person name="Ma D."/>
            <person name="Maina C.V."/>
            <person name="Martin D.M."/>
            <person name="McCarter J.P."/>
            <person name="McReynolds L."/>
            <person name="Mitreva M."/>
            <person name="Nutman T.B."/>
            <person name="Parkinson J."/>
            <person name="Peregrin-Alvarez J.M."/>
            <person name="Poole C."/>
            <person name="Ren Q."/>
            <person name="Saunders L."/>
            <person name="Sluder A.E."/>
            <person name="Smith K."/>
            <person name="Stanke M."/>
            <person name="Unnasch T.R."/>
            <person name="Ware J."/>
            <person name="Wei A.D."/>
            <person name="Weil G."/>
            <person name="Williams D.J."/>
            <person name="Zhang Y."/>
            <person name="Williams S.A."/>
            <person name="Fraser-Liggett C."/>
            <person name="Slatko B."/>
            <person name="Blaxter M.L."/>
            <person name="Scott A.L."/>
        </authorList>
    </citation>
    <scope>NUCLEOTIDE SEQUENCE</scope>
    <source>
        <strain evidence="1">FR3</strain>
    </source>
</reference>
<proteinExistence type="predicted"/>